<keyword evidence="9 10" id="KW-0289">Folate biosynthesis</keyword>
<comment type="pathway">
    <text evidence="3 10">Cofactor biosynthesis; tetrahydrofolate biosynthesis; 7,8-dihydrofolate from 2-amino-4-hydroxy-6-hydroxymethyl-7,8-dihydropteridine diphosphate and 4-aminobenzoate: step 1/2.</text>
</comment>
<evidence type="ECO:0000313" key="13">
    <source>
        <dbReference type="Proteomes" id="UP000823858"/>
    </source>
</evidence>
<evidence type="ECO:0000313" key="12">
    <source>
        <dbReference type="EMBL" id="HJC85577.1"/>
    </source>
</evidence>
<protein>
    <recommendedName>
        <fullName evidence="5 10">Dihydropteroate synthase</fullName>
        <shortName evidence="10">DHPS</shortName>
        <ecNumber evidence="5 10">2.5.1.15</ecNumber>
    </recommendedName>
    <alternativeName>
        <fullName evidence="10">Dihydropteroate pyrophosphorylase</fullName>
    </alternativeName>
</protein>
<evidence type="ECO:0000259" key="11">
    <source>
        <dbReference type="PROSITE" id="PS50972"/>
    </source>
</evidence>
<dbReference type="PANTHER" id="PTHR20941">
    <property type="entry name" value="FOLATE SYNTHESIS PROTEINS"/>
    <property type="match status" value="1"/>
</dbReference>
<evidence type="ECO:0000256" key="5">
    <source>
        <dbReference type="ARBA" id="ARBA00012458"/>
    </source>
</evidence>
<keyword evidence="6 10" id="KW-0808">Transferase</keyword>
<comment type="catalytic activity">
    <reaction evidence="1">
        <text>(7,8-dihydropterin-6-yl)methyl diphosphate + 4-aminobenzoate = 7,8-dihydropteroate + diphosphate</text>
        <dbReference type="Rhea" id="RHEA:19949"/>
        <dbReference type="ChEBI" id="CHEBI:17836"/>
        <dbReference type="ChEBI" id="CHEBI:17839"/>
        <dbReference type="ChEBI" id="CHEBI:33019"/>
        <dbReference type="ChEBI" id="CHEBI:72950"/>
        <dbReference type="EC" id="2.5.1.15"/>
    </reaction>
</comment>
<evidence type="ECO:0000256" key="10">
    <source>
        <dbReference type="RuleBase" id="RU361205"/>
    </source>
</evidence>
<dbReference type="InterPro" id="IPR045031">
    <property type="entry name" value="DHP_synth-like"/>
</dbReference>
<dbReference type="EMBL" id="DWVP01000020">
    <property type="protein sequence ID" value="HJC85577.1"/>
    <property type="molecule type" value="Genomic_DNA"/>
</dbReference>
<comment type="cofactor">
    <cofactor evidence="2 10">
        <name>Mg(2+)</name>
        <dbReference type="ChEBI" id="CHEBI:18420"/>
    </cofactor>
</comment>
<dbReference type="InterPro" id="IPR006390">
    <property type="entry name" value="DHP_synth_dom"/>
</dbReference>
<dbReference type="PROSITE" id="PS00792">
    <property type="entry name" value="DHPS_1"/>
    <property type="match status" value="1"/>
</dbReference>
<accession>A0A9D2QHC7</accession>
<dbReference type="Proteomes" id="UP000823858">
    <property type="component" value="Unassembled WGS sequence"/>
</dbReference>
<dbReference type="GO" id="GO:0046656">
    <property type="term" value="P:folic acid biosynthetic process"/>
    <property type="evidence" value="ECO:0007669"/>
    <property type="project" value="UniProtKB-KW"/>
</dbReference>
<evidence type="ECO:0000256" key="8">
    <source>
        <dbReference type="ARBA" id="ARBA00022842"/>
    </source>
</evidence>
<dbReference type="GO" id="GO:0005829">
    <property type="term" value="C:cytosol"/>
    <property type="evidence" value="ECO:0007669"/>
    <property type="project" value="TreeGrafter"/>
</dbReference>
<dbReference type="GO" id="GO:0046654">
    <property type="term" value="P:tetrahydrofolate biosynthetic process"/>
    <property type="evidence" value="ECO:0007669"/>
    <property type="project" value="TreeGrafter"/>
</dbReference>
<keyword evidence="7 10" id="KW-0479">Metal-binding</keyword>
<comment type="function">
    <text evidence="10">Catalyzes the condensation of para-aminobenzoate (pABA) with 6-hydroxymethyl-7,8-dihydropterin diphosphate (DHPt-PP) to form 7,8-dihydropteroate (H2Pte), the immediate precursor of folate derivatives.</text>
</comment>
<evidence type="ECO:0000256" key="6">
    <source>
        <dbReference type="ARBA" id="ARBA00022679"/>
    </source>
</evidence>
<reference evidence="12" key="2">
    <citation type="submission" date="2021-04" db="EMBL/GenBank/DDBJ databases">
        <authorList>
            <person name="Gilroy R."/>
        </authorList>
    </citation>
    <scope>NUCLEOTIDE SEQUENCE</scope>
    <source>
        <strain evidence="12">ChiHjej13B12-4958</strain>
    </source>
</reference>
<proteinExistence type="inferred from homology"/>
<evidence type="ECO:0000256" key="7">
    <source>
        <dbReference type="ARBA" id="ARBA00022723"/>
    </source>
</evidence>
<name>A0A9D2QHC7_9CORY</name>
<evidence type="ECO:0000256" key="9">
    <source>
        <dbReference type="ARBA" id="ARBA00022909"/>
    </source>
</evidence>
<dbReference type="GO" id="GO:0046872">
    <property type="term" value="F:metal ion binding"/>
    <property type="evidence" value="ECO:0007669"/>
    <property type="project" value="UniProtKB-KW"/>
</dbReference>
<dbReference type="Pfam" id="PF00809">
    <property type="entry name" value="Pterin_bind"/>
    <property type="match status" value="1"/>
</dbReference>
<dbReference type="EC" id="2.5.1.15" evidence="5 10"/>
<organism evidence="12 13">
    <name type="scientific">Candidatus Corynebacterium faecigallinarum</name>
    <dbReference type="NCBI Taxonomy" id="2838528"/>
    <lineage>
        <taxon>Bacteria</taxon>
        <taxon>Bacillati</taxon>
        <taxon>Actinomycetota</taxon>
        <taxon>Actinomycetes</taxon>
        <taxon>Mycobacteriales</taxon>
        <taxon>Corynebacteriaceae</taxon>
        <taxon>Corynebacterium</taxon>
    </lineage>
</organism>
<evidence type="ECO:0000256" key="4">
    <source>
        <dbReference type="ARBA" id="ARBA00009503"/>
    </source>
</evidence>
<dbReference type="GO" id="GO:0004156">
    <property type="term" value="F:dihydropteroate synthase activity"/>
    <property type="evidence" value="ECO:0007669"/>
    <property type="project" value="UniProtKB-EC"/>
</dbReference>
<gene>
    <name evidence="12" type="primary">folP</name>
    <name evidence="12" type="ORF">H9751_08545</name>
</gene>
<dbReference type="SUPFAM" id="SSF51717">
    <property type="entry name" value="Dihydropteroate synthetase-like"/>
    <property type="match status" value="1"/>
</dbReference>
<comment type="similarity">
    <text evidence="4 10">Belongs to the DHPS family.</text>
</comment>
<evidence type="ECO:0000256" key="3">
    <source>
        <dbReference type="ARBA" id="ARBA00004763"/>
    </source>
</evidence>
<comment type="caution">
    <text evidence="12">The sequence shown here is derived from an EMBL/GenBank/DDBJ whole genome shotgun (WGS) entry which is preliminary data.</text>
</comment>
<dbReference type="PROSITE" id="PS00793">
    <property type="entry name" value="DHPS_2"/>
    <property type="match status" value="1"/>
</dbReference>
<reference evidence="12" key="1">
    <citation type="journal article" date="2021" name="PeerJ">
        <title>Extensive microbial diversity within the chicken gut microbiome revealed by metagenomics and culture.</title>
        <authorList>
            <person name="Gilroy R."/>
            <person name="Ravi A."/>
            <person name="Getino M."/>
            <person name="Pursley I."/>
            <person name="Horton D.L."/>
            <person name="Alikhan N.F."/>
            <person name="Baker D."/>
            <person name="Gharbi K."/>
            <person name="Hall N."/>
            <person name="Watson M."/>
            <person name="Adriaenssens E.M."/>
            <person name="Foster-Nyarko E."/>
            <person name="Jarju S."/>
            <person name="Secka A."/>
            <person name="Antonio M."/>
            <person name="Oren A."/>
            <person name="Chaudhuri R.R."/>
            <person name="La Ragione R."/>
            <person name="Hildebrand F."/>
            <person name="Pallen M.J."/>
        </authorList>
    </citation>
    <scope>NUCLEOTIDE SEQUENCE</scope>
    <source>
        <strain evidence="12">ChiHjej13B12-4958</strain>
    </source>
</reference>
<dbReference type="NCBIfam" id="TIGR01496">
    <property type="entry name" value="DHPS"/>
    <property type="match status" value="1"/>
</dbReference>
<dbReference type="Gene3D" id="3.20.20.20">
    <property type="entry name" value="Dihydropteroate synthase-like"/>
    <property type="match status" value="1"/>
</dbReference>
<feature type="domain" description="Pterin-binding" evidence="11">
    <location>
        <begin position="13"/>
        <end position="279"/>
    </location>
</feature>
<sequence>MPDRTPERSSDRTLVMGILNVTEDSFSDGGEWIDPQRAVDHARAMIADGADIIDVGGESTRPGAVRVDAEVEAARVVPVIQALAAEDIAVSVDTMRATTAAAAVAAGATIVNDVSGGLADPDMDRVVAEANQDRAVDYCLMHWRAERFESAAGRADHTGGVLADVTGHLVDLADRAQRAGVPGDRIILDPGLGFAKDPADNWSLLRGLGDVTALGHRVLVGASRKRFLTALRPAADGAPAAADSAAVDQATAAVTALVAASGAWAVRVHDIASNRVAADVAHAVATGRGPALPEGWRARRG</sequence>
<dbReference type="AlphaFoldDB" id="A0A9D2QHC7"/>
<dbReference type="InterPro" id="IPR000489">
    <property type="entry name" value="Pterin-binding_dom"/>
</dbReference>
<dbReference type="InterPro" id="IPR011005">
    <property type="entry name" value="Dihydropteroate_synth-like_sf"/>
</dbReference>
<dbReference type="PANTHER" id="PTHR20941:SF1">
    <property type="entry name" value="FOLIC ACID SYNTHESIS PROTEIN FOL1"/>
    <property type="match status" value="1"/>
</dbReference>
<evidence type="ECO:0000256" key="2">
    <source>
        <dbReference type="ARBA" id="ARBA00001946"/>
    </source>
</evidence>
<dbReference type="PROSITE" id="PS50972">
    <property type="entry name" value="PTERIN_BINDING"/>
    <property type="match status" value="1"/>
</dbReference>
<evidence type="ECO:0000256" key="1">
    <source>
        <dbReference type="ARBA" id="ARBA00000012"/>
    </source>
</evidence>
<keyword evidence="8 10" id="KW-0460">Magnesium</keyword>